<dbReference type="EMBL" id="SSTE01002753">
    <property type="protein sequence ID" value="KAA0063339.1"/>
    <property type="molecule type" value="Genomic_DNA"/>
</dbReference>
<proteinExistence type="predicted"/>
<feature type="region of interest" description="Disordered" evidence="1">
    <location>
        <begin position="22"/>
        <end position="64"/>
    </location>
</feature>
<evidence type="ECO:0000313" key="3">
    <source>
        <dbReference type="EMBL" id="KAA0063339.1"/>
    </source>
</evidence>
<dbReference type="InterPro" id="IPR046796">
    <property type="entry name" value="Transposase_32_dom"/>
</dbReference>
<reference evidence="5 6" key="1">
    <citation type="submission" date="2019-08" db="EMBL/GenBank/DDBJ databases">
        <title>Draft genome sequences of two oriental melons (Cucumis melo L. var makuwa).</title>
        <authorList>
            <person name="Kwon S.-Y."/>
        </authorList>
    </citation>
    <scope>NUCLEOTIDE SEQUENCE [LARGE SCALE GENOMIC DNA]</scope>
    <source>
        <strain evidence="6">cv. Chang Bougi</strain>
        <strain evidence="5">cv. SW 3</strain>
        <tissue evidence="4">Leaf</tissue>
    </source>
</reference>
<dbReference type="AlphaFoldDB" id="A0A5D3DX78"/>
<comment type="caution">
    <text evidence="4">The sequence shown here is derived from an EMBL/GenBank/DDBJ whole genome shotgun (WGS) entry which is preliminary data.</text>
</comment>
<dbReference type="EMBL" id="SSTD01002424">
    <property type="protein sequence ID" value="TYK28039.1"/>
    <property type="molecule type" value="Genomic_DNA"/>
</dbReference>
<evidence type="ECO:0000313" key="4">
    <source>
        <dbReference type="EMBL" id="TYK28039.1"/>
    </source>
</evidence>
<evidence type="ECO:0000259" key="2">
    <source>
        <dbReference type="Pfam" id="PF20167"/>
    </source>
</evidence>
<dbReference type="Pfam" id="PF20167">
    <property type="entry name" value="Transposase_32"/>
    <property type="match status" value="1"/>
</dbReference>
<organism evidence="4 6">
    <name type="scientific">Cucumis melo var. makuwa</name>
    <name type="common">Oriental melon</name>
    <dbReference type="NCBI Taxonomy" id="1194695"/>
    <lineage>
        <taxon>Eukaryota</taxon>
        <taxon>Viridiplantae</taxon>
        <taxon>Streptophyta</taxon>
        <taxon>Embryophyta</taxon>
        <taxon>Tracheophyta</taxon>
        <taxon>Spermatophyta</taxon>
        <taxon>Magnoliopsida</taxon>
        <taxon>eudicotyledons</taxon>
        <taxon>Gunneridae</taxon>
        <taxon>Pentapetalae</taxon>
        <taxon>rosids</taxon>
        <taxon>fabids</taxon>
        <taxon>Cucurbitales</taxon>
        <taxon>Cucurbitaceae</taxon>
        <taxon>Benincaseae</taxon>
        <taxon>Cucumis</taxon>
    </lineage>
</organism>
<protein>
    <submittedName>
        <fullName evidence="4">Gag-pol polyprotein</fullName>
    </submittedName>
</protein>
<evidence type="ECO:0000313" key="5">
    <source>
        <dbReference type="Proteomes" id="UP000321393"/>
    </source>
</evidence>
<dbReference type="PANTHER" id="PTHR35317">
    <property type="entry name" value="OS04G0629600 PROTEIN"/>
    <property type="match status" value="1"/>
</dbReference>
<dbReference type="Pfam" id="PF14223">
    <property type="entry name" value="Retrotran_gag_2"/>
    <property type="match status" value="1"/>
</dbReference>
<name>A0A5D3DX78_CUCMM</name>
<dbReference type="Proteomes" id="UP000321393">
    <property type="component" value="Unassembled WGS sequence"/>
</dbReference>
<dbReference type="PANTHER" id="PTHR35317:SF35">
    <property type="entry name" value="DUF4219 DOMAIN-CONTAINING PROTEIN"/>
    <property type="match status" value="1"/>
</dbReference>
<sequence length="565" mass="63096">MSGCCKKNTVTQVKGADKVLHVNVPGNNSKHETPHSQTHPSHAHNARTTEVPPPPTTDQNVDDGHAPLFEQARHSFCPLSQGQRVITTKVGHRKLPPNVLFIPIDDISFHSEKCVFKWKYVVRRRIADESVIFNQYYSYAAVFDLIDKAGMICTVTNLGIFYPKLVWKFIINLPTNFNEPGTPNSRNVHVCGKCILVSPTLLNNYLNTSIPASPAVVLPTSKQLVLELSSGLVRTWPTDGQFFVTKLSMKYAILYNIGVVNGYPSTHLATIFTALAQLVYLISTGKPVDVGEFIFQQIVRHVDTYGINILICFPQLITGFLLFQHSRAGCKILEIIKKGPSASRPPVLDALRALLVGYEPPMITVECVSIPKPEVDLTDAEEQASVRNARTLNAIFNGVDLNVFKLINSCSTAQKAWRILEVAYEGTSKVKIFKQQLITSKFESLKMSEDESVSEYNKRILEIANESVLLGEKIPDSKIVRKVLRSLPRKFDMKVTAIEEARDITTLKLDELFESLLTFEMAISDRKNKKDEDTDDSGTNAFTACITENDFGDESECSEKIVMKN</sequence>
<evidence type="ECO:0000256" key="1">
    <source>
        <dbReference type="SAM" id="MobiDB-lite"/>
    </source>
</evidence>
<accession>A0A5D3DX78</accession>
<feature type="domain" description="Putative plant transposon protein" evidence="2">
    <location>
        <begin position="154"/>
        <end position="320"/>
    </location>
</feature>
<gene>
    <name evidence="4" type="ORF">E5676_scaffold384G002900</name>
    <name evidence="3" type="ORF">E6C27_scaffold1505G00020</name>
</gene>
<evidence type="ECO:0000313" key="6">
    <source>
        <dbReference type="Proteomes" id="UP000321947"/>
    </source>
</evidence>
<dbReference type="Proteomes" id="UP000321947">
    <property type="component" value="Unassembled WGS sequence"/>
</dbReference>
<dbReference type="OrthoDB" id="1425037at2759"/>